<dbReference type="InterPro" id="IPR012902">
    <property type="entry name" value="N_methyl_site"/>
</dbReference>
<reference evidence="3" key="1">
    <citation type="journal article" date="2019" name="Int. J. Syst. Evol. Microbiol.">
        <title>The Global Catalogue of Microorganisms (GCM) 10K type strain sequencing project: providing services to taxonomists for standard genome sequencing and annotation.</title>
        <authorList>
            <consortium name="The Broad Institute Genomics Platform"/>
            <consortium name="The Broad Institute Genome Sequencing Center for Infectious Disease"/>
            <person name="Wu L."/>
            <person name="Ma J."/>
        </authorList>
    </citation>
    <scope>NUCLEOTIDE SEQUENCE [LARGE SCALE GENOMIC DNA]</scope>
    <source>
        <strain evidence="3">CECT 8570</strain>
    </source>
</reference>
<organism evidence="2 3">
    <name type="scientific">Simiduia curdlanivorans</name>
    <dbReference type="NCBI Taxonomy" id="1492769"/>
    <lineage>
        <taxon>Bacteria</taxon>
        <taxon>Pseudomonadati</taxon>
        <taxon>Pseudomonadota</taxon>
        <taxon>Gammaproteobacteria</taxon>
        <taxon>Cellvibrionales</taxon>
        <taxon>Cellvibrionaceae</taxon>
        <taxon>Simiduia</taxon>
    </lineage>
</organism>
<gene>
    <name evidence="2" type="ORF">ACFOX3_06570</name>
</gene>
<dbReference type="Proteomes" id="UP001595840">
    <property type="component" value="Unassembled WGS sequence"/>
</dbReference>
<keyword evidence="1" id="KW-0472">Membrane</keyword>
<dbReference type="NCBIfam" id="TIGR02532">
    <property type="entry name" value="IV_pilin_GFxxxE"/>
    <property type="match status" value="1"/>
</dbReference>
<protein>
    <submittedName>
        <fullName evidence="2">Tfp pilus assembly protein FimT/FimU</fullName>
    </submittedName>
</protein>
<dbReference type="Pfam" id="PF07963">
    <property type="entry name" value="N_methyl"/>
    <property type="match status" value="1"/>
</dbReference>
<feature type="transmembrane region" description="Helical" evidence="1">
    <location>
        <begin position="20"/>
        <end position="41"/>
    </location>
</feature>
<dbReference type="RefSeq" id="WP_290264133.1">
    <property type="nucleotide sequence ID" value="NZ_JAUFQG010000006.1"/>
</dbReference>
<dbReference type="InterPro" id="IPR045584">
    <property type="entry name" value="Pilin-like"/>
</dbReference>
<keyword evidence="1" id="KW-1133">Transmembrane helix</keyword>
<keyword evidence="3" id="KW-1185">Reference proteome</keyword>
<dbReference type="EMBL" id="JBHSCX010000004">
    <property type="protein sequence ID" value="MFC4361954.1"/>
    <property type="molecule type" value="Genomic_DNA"/>
</dbReference>
<keyword evidence="1" id="KW-0812">Transmembrane</keyword>
<proteinExistence type="predicted"/>
<name>A0ABV8V226_9GAMM</name>
<sequence length="148" mass="15713">MRLDSVLRNDGAFKRRFQLAFTLIELVAVMILIGILSAGFIGRFADENSRKLQTSRDDILAALQFAQQKAMDQTESVSVLTSGNTINVLVAGNPASFGSVTYPLILEVAVSSASFSFNRLGETTSSAITLTSGSDTAVVNVSAAGYAR</sequence>
<evidence type="ECO:0000313" key="2">
    <source>
        <dbReference type="EMBL" id="MFC4361954.1"/>
    </source>
</evidence>
<dbReference type="SUPFAM" id="SSF54523">
    <property type="entry name" value="Pili subunits"/>
    <property type="match status" value="1"/>
</dbReference>
<evidence type="ECO:0000313" key="3">
    <source>
        <dbReference type="Proteomes" id="UP001595840"/>
    </source>
</evidence>
<accession>A0ABV8V226</accession>
<evidence type="ECO:0000256" key="1">
    <source>
        <dbReference type="SAM" id="Phobius"/>
    </source>
</evidence>
<comment type="caution">
    <text evidence="2">The sequence shown here is derived from an EMBL/GenBank/DDBJ whole genome shotgun (WGS) entry which is preliminary data.</text>
</comment>
<dbReference type="Gene3D" id="3.30.700.10">
    <property type="entry name" value="Glycoprotein, Type 4 Pilin"/>
    <property type="match status" value="1"/>
</dbReference>